<evidence type="ECO:0000313" key="2">
    <source>
        <dbReference type="Proteomes" id="UP000295781"/>
    </source>
</evidence>
<evidence type="ECO:0008006" key="3">
    <source>
        <dbReference type="Google" id="ProtNLM"/>
    </source>
</evidence>
<name>A0A4P2PYW7_SORCE</name>
<gene>
    <name evidence="1" type="ORF">SOCEGT47_025750</name>
</gene>
<dbReference type="InterPro" id="IPR016187">
    <property type="entry name" value="CTDL_fold"/>
</dbReference>
<dbReference type="AlphaFoldDB" id="A0A4P2PYW7"/>
<dbReference type="Proteomes" id="UP000295781">
    <property type="component" value="Chromosome"/>
</dbReference>
<dbReference type="InterPro" id="IPR042095">
    <property type="entry name" value="SUMF_sf"/>
</dbReference>
<reference evidence="1 2" key="1">
    <citation type="submission" date="2015-09" db="EMBL/GenBank/DDBJ databases">
        <title>Sorangium comparison.</title>
        <authorList>
            <person name="Zaburannyi N."/>
            <person name="Bunk B."/>
            <person name="Overmann J."/>
            <person name="Mueller R."/>
        </authorList>
    </citation>
    <scope>NUCLEOTIDE SEQUENCE [LARGE SCALE GENOMIC DNA]</scope>
    <source>
        <strain evidence="1 2">So ceGT47</strain>
    </source>
</reference>
<protein>
    <recommendedName>
        <fullName evidence="3">Sulfatase-modifying factor enzyme domain-containing protein</fullName>
    </recommendedName>
</protein>
<evidence type="ECO:0000313" key="1">
    <source>
        <dbReference type="EMBL" id="AUX22074.1"/>
    </source>
</evidence>
<dbReference type="EMBL" id="CP012670">
    <property type="protein sequence ID" value="AUX22074.1"/>
    <property type="molecule type" value="Genomic_DNA"/>
</dbReference>
<sequence>MIVCVRMVDPTEILNDPLALHQAGVDDRRRAIDALVAQLGDAWLADQPALDEDSLPLVHRPTGLTFVAVPGGEFEMGLSDEDIEEASEHVDWTSPVARWIDNAAASARPVHRVNVRPFLCARALLDSARIHASADRPLDGESVQRSDALAVARALGFRLPSEAELEWLSRDGGAYRFTLDAARQFGAVDGDDRLLRSRFGVRDLHRSQWAEDDWHPTYDGAPATSLPWGDGDPRGVYRGGFHLISLQSREELLHALAAVRGRIYRACCVRLAASIPVEG</sequence>
<dbReference type="Gene3D" id="3.90.1580.10">
    <property type="entry name" value="paralog of FGE (formylglycine-generating enzyme)"/>
    <property type="match status" value="1"/>
</dbReference>
<dbReference type="SUPFAM" id="SSF56436">
    <property type="entry name" value="C-type lectin-like"/>
    <property type="match status" value="1"/>
</dbReference>
<organism evidence="1 2">
    <name type="scientific">Sorangium cellulosum</name>
    <name type="common">Polyangium cellulosum</name>
    <dbReference type="NCBI Taxonomy" id="56"/>
    <lineage>
        <taxon>Bacteria</taxon>
        <taxon>Pseudomonadati</taxon>
        <taxon>Myxococcota</taxon>
        <taxon>Polyangia</taxon>
        <taxon>Polyangiales</taxon>
        <taxon>Polyangiaceae</taxon>
        <taxon>Sorangium</taxon>
    </lineage>
</organism>
<proteinExistence type="predicted"/>
<accession>A0A4P2PYW7</accession>